<proteinExistence type="predicted"/>
<keyword evidence="1" id="KW-0732">Signal</keyword>
<evidence type="ECO:0000259" key="2">
    <source>
        <dbReference type="Pfam" id="PF00188"/>
    </source>
</evidence>
<dbReference type="PANTHER" id="PTHR31157:SF1">
    <property type="entry name" value="SCP DOMAIN-CONTAINING PROTEIN"/>
    <property type="match status" value="1"/>
</dbReference>
<accession>A0A345IF79</accession>
<name>A0A345IF79_9DEIO</name>
<dbReference type="KEGG" id="dwu:DVJ83_03310"/>
<dbReference type="EMBL" id="CP031158">
    <property type="protein sequence ID" value="AXG98351.1"/>
    <property type="molecule type" value="Genomic_DNA"/>
</dbReference>
<dbReference type="Gene3D" id="3.40.33.10">
    <property type="entry name" value="CAP"/>
    <property type="match status" value="1"/>
</dbReference>
<organism evidence="3 4">
    <name type="scientific">Deinococcus wulumuqiensis</name>
    <dbReference type="NCBI Taxonomy" id="980427"/>
    <lineage>
        <taxon>Bacteria</taxon>
        <taxon>Thermotogati</taxon>
        <taxon>Deinococcota</taxon>
        <taxon>Deinococci</taxon>
        <taxon>Deinococcales</taxon>
        <taxon>Deinococcaceae</taxon>
        <taxon>Deinococcus</taxon>
    </lineage>
</organism>
<feature type="domain" description="SCP" evidence="2">
    <location>
        <begin position="72"/>
        <end position="196"/>
    </location>
</feature>
<dbReference type="PROSITE" id="PS51257">
    <property type="entry name" value="PROKAR_LIPOPROTEIN"/>
    <property type="match status" value="1"/>
</dbReference>
<protein>
    <submittedName>
        <fullName evidence="3">CAP domain-containing protein</fullName>
    </submittedName>
</protein>
<dbReference type="SUPFAM" id="SSF55797">
    <property type="entry name" value="PR-1-like"/>
    <property type="match status" value="1"/>
</dbReference>
<feature type="chain" id="PRO_5016591330" evidence="1">
    <location>
        <begin position="23"/>
        <end position="200"/>
    </location>
</feature>
<gene>
    <name evidence="3" type="ORF">DVJ83_03310</name>
</gene>
<dbReference type="InterPro" id="IPR014044">
    <property type="entry name" value="CAP_dom"/>
</dbReference>
<dbReference type="STRING" id="1288484.GCA_000348665_02714"/>
<dbReference type="InterPro" id="IPR035940">
    <property type="entry name" value="CAP_sf"/>
</dbReference>
<dbReference type="RefSeq" id="WP_114671377.1">
    <property type="nucleotide sequence ID" value="NZ_CALTYN010000405.1"/>
</dbReference>
<evidence type="ECO:0000256" key="1">
    <source>
        <dbReference type="SAM" id="SignalP"/>
    </source>
</evidence>
<evidence type="ECO:0000313" key="3">
    <source>
        <dbReference type="EMBL" id="AXG98351.1"/>
    </source>
</evidence>
<sequence>MLKSKAWFPLTPALLASLVACGQQTVPESSPQGNVLRSAVSAVSPTPHPAQATLTAQATPSSAFAQRVFTLTNAARAQGRSCGSTFYAAAPALAYNSLLERAAQGHAADMASKNYFSHTSLDGRTFSQRITAAGYSWRTAGENIAAGYATPEAVVQGWLQSPGHCANIMNPAFKEIGVGYGTSAASTYRHYWVQNFGAGW</sequence>
<dbReference type="AlphaFoldDB" id="A0A345IF79"/>
<feature type="signal peptide" evidence="1">
    <location>
        <begin position="1"/>
        <end position="22"/>
    </location>
</feature>
<dbReference type="PANTHER" id="PTHR31157">
    <property type="entry name" value="SCP DOMAIN-CONTAINING PROTEIN"/>
    <property type="match status" value="1"/>
</dbReference>
<evidence type="ECO:0000313" key="4">
    <source>
        <dbReference type="Proteomes" id="UP000253744"/>
    </source>
</evidence>
<dbReference type="Pfam" id="PF00188">
    <property type="entry name" value="CAP"/>
    <property type="match status" value="1"/>
</dbReference>
<dbReference type="Proteomes" id="UP000253744">
    <property type="component" value="Chromosome"/>
</dbReference>
<reference evidence="3 4" key="1">
    <citation type="submission" date="2018-07" db="EMBL/GenBank/DDBJ databases">
        <title>Complete Genome and Methylome Analysis of Deinococcus wulumuqiensis NEB 479.</title>
        <authorList>
            <person name="Fomenkov A."/>
            <person name="Luyten Y."/>
            <person name="Vincze T."/>
            <person name="Anton B.P."/>
            <person name="Clark T."/>
            <person name="Roberts R.J."/>
            <person name="Morgan R.D."/>
        </authorList>
    </citation>
    <scope>NUCLEOTIDE SEQUENCE [LARGE SCALE GENOMIC DNA]</scope>
    <source>
        <strain evidence="3 4">NEB 479</strain>
    </source>
</reference>
<dbReference type="CDD" id="cd05379">
    <property type="entry name" value="CAP_bacterial"/>
    <property type="match status" value="1"/>
</dbReference>